<evidence type="ECO:0000256" key="1">
    <source>
        <dbReference type="SAM" id="MobiDB-lite"/>
    </source>
</evidence>
<dbReference type="EMBL" id="CP040916">
    <property type="protein sequence ID" value="QDQ11662.1"/>
    <property type="molecule type" value="Genomic_DNA"/>
</dbReference>
<feature type="region of interest" description="Disordered" evidence="1">
    <location>
        <begin position="36"/>
        <end position="62"/>
    </location>
</feature>
<proteinExistence type="predicted"/>
<accession>A0A516R7M3</accession>
<evidence type="ECO:0000313" key="3">
    <source>
        <dbReference type="EMBL" id="QDQ11662.1"/>
    </source>
</evidence>
<protein>
    <submittedName>
        <fullName evidence="3">Uncharacterized protein</fullName>
    </submittedName>
</protein>
<keyword evidence="2" id="KW-0732">Signal</keyword>
<reference evidence="3 4" key="1">
    <citation type="journal article" date="2019" name="J. Ind. Microbiol. Biotechnol.">
        <title>The complete genomic sequence of Streptomyces spectabilis NRRL-2792 and identification of secondary metabolite biosynthetic gene clusters.</title>
        <authorList>
            <person name="Sinha A."/>
            <person name="Phillips-Salemka S."/>
            <person name="Niraula T.A."/>
            <person name="Short K.A."/>
            <person name="Niraula N.P."/>
        </authorList>
    </citation>
    <scope>NUCLEOTIDE SEQUENCE [LARGE SCALE GENOMIC DNA]</scope>
    <source>
        <strain evidence="3 4">NRRL 2792</strain>
    </source>
</reference>
<evidence type="ECO:0000256" key="2">
    <source>
        <dbReference type="SAM" id="SignalP"/>
    </source>
</evidence>
<dbReference type="Gene3D" id="3.10.450.50">
    <property type="match status" value="1"/>
</dbReference>
<name>A0A516R7M3_STRST</name>
<dbReference type="AlphaFoldDB" id="A0A516R7M3"/>
<sequence>MTPIRPLWRGSGSRGPRLLVAAALLASVAAVPSAASATPGTGAPAAAPAAEPGRAPARSGSPGPAYERVAHFYGAYVDVASDPGSHKAAAALRTFYLTADLRGRLLDWERRHDADGVLRAQNAPSAWRVTAGDSGMGKTTSTVRLTWGTGPERTYTYLSVQSDLATRTITDIRSKY</sequence>
<feature type="compositionally biased region" description="Low complexity" evidence="1">
    <location>
        <begin position="36"/>
        <end position="60"/>
    </location>
</feature>
<organism evidence="3 4">
    <name type="scientific">Streptomyces spectabilis</name>
    <dbReference type="NCBI Taxonomy" id="68270"/>
    <lineage>
        <taxon>Bacteria</taxon>
        <taxon>Bacillati</taxon>
        <taxon>Actinomycetota</taxon>
        <taxon>Actinomycetes</taxon>
        <taxon>Kitasatosporales</taxon>
        <taxon>Streptomycetaceae</taxon>
        <taxon>Streptomyces</taxon>
    </lineage>
</organism>
<feature type="signal peptide" evidence="2">
    <location>
        <begin position="1"/>
        <end position="37"/>
    </location>
</feature>
<dbReference type="Proteomes" id="UP000316806">
    <property type="component" value="Chromosome"/>
</dbReference>
<gene>
    <name evidence="3" type="ORF">FH965_14680</name>
</gene>
<feature type="chain" id="PRO_5022035414" evidence="2">
    <location>
        <begin position="38"/>
        <end position="176"/>
    </location>
</feature>
<evidence type="ECO:0000313" key="4">
    <source>
        <dbReference type="Proteomes" id="UP000316806"/>
    </source>
</evidence>
<dbReference type="RefSeq" id="WP_144003550.1">
    <property type="nucleotide sequence ID" value="NZ_CP040916.1"/>
</dbReference>